<keyword evidence="5" id="KW-0802">TPR repeat</keyword>
<feature type="region of interest" description="Disordered" evidence="9">
    <location>
        <begin position="457"/>
        <end position="485"/>
    </location>
</feature>
<evidence type="ECO:0000256" key="3">
    <source>
        <dbReference type="ARBA" id="ARBA00022574"/>
    </source>
</evidence>
<dbReference type="GO" id="GO:0030992">
    <property type="term" value="C:intraciliary transport particle B"/>
    <property type="evidence" value="ECO:0007669"/>
    <property type="project" value="TreeGrafter"/>
</dbReference>
<dbReference type="Pfam" id="PF23387">
    <property type="entry name" value="TPR_IFT80_172"/>
    <property type="match status" value="1"/>
</dbReference>
<evidence type="ECO:0000256" key="6">
    <source>
        <dbReference type="ARBA" id="ARBA00023069"/>
    </source>
</evidence>
<dbReference type="Gene3D" id="1.25.40.470">
    <property type="match status" value="3"/>
</dbReference>
<keyword evidence="3" id="KW-0853">WD repeat</keyword>
<evidence type="ECO:0000256" key="1">
    <source>
        <dbReference type="ARBA" id="ARBA00004138"/>
    </source>
</evidence>
<dbReference type="InterPro" id="IPR001680">
    <property type="entry name" value="WD40_rpt"/>
</dbReference>
<protein>
    <recommendedName>
        <fullName evidence="10">IFT80/172/WDR35 TPR domain-containing protein</fullName>
    </recommendedName>
</protein>
<evidence type="ECO:0000259" key="10">
    <source>
        <dbReference type="Pfam" id="PF23387"/>
    </source>
</evidence>
<dbReference type="PANTHER" id="PTHR15722:SF2">
    <property type="entry name" value="INTRAFLAGELLAR TRANSPORT PROTEIN 172 HOMOLOG"/>
    <property type="match status" value="1"/>
</dbReference>
<dbReference type="InterPro" id="IPR036322">
    <property type="entry name" value="WD40_repeat_dom_sf"/>
</dbReference>
<comment type="caution">
    <text evidence="11">The sequence shown here is derived from an EMBL/GenBank/DDBJ whole genome shotgun (WGS) entry which is preliminary data.</text>
</comment>
<dbReference type="VEuPathDB" id="TriTrypDB:LdCL_210017300"/>
<keyword evidence="4" id="KW-0677">Repeat</keyword>
<dbReference type="FunFam" id="2.130.10.10:FF:003404">
    <property type="entry name" value="Uncharacterized protein"/>
    <property type="match status" value="1"/>
</dbReference>
<dbReference type="PANTHER" id="PTHR15722">
    <property type="entry name" value="IFT140/172-RELATED"/>
    <property type="match status" value="1"/>
</dbReference>
<keyword evidence="2" id="KW-0217">Developmental protein</keyword>
<organism evidence="11 12">
    <name type="scientific">Leishmania donovani</name>
    <dbReference type="NCBI Taxonomy" id="5661"/>
    <lineage>
        <taxon>Eukaryota</taxon>
        <taxon>Discoba</taxon>
        <taxon>Euglenozoa</taxon>
        <taxon>Kinetoplastea</taxon>
        <taxon>Metakinetoplastina</taxon>
        <taxon>Trypanosomatida</taxon>
        <taxon>Trypanosomatidae</taxon>
        <taxon>Leishmaniinae</taxon>
        <taxon>Leishmania</taxon>
    </lineage>
</organism>
<dbReference type="Proteomes" id="UP000318447">
    <property type="component" value="Unassembled WGS sequence"/>
</dbReference>
<evidence type="ECO:0000313" key="11">
    <source>
        <dbReference type="EMBL" id="TPP49345.1"/>
    </source>
</evidence>
<dbReference type="SMART" id="SM00320">
    <property type="entry name" value="WD40"/>
    <property type="match status" value="4"/>
</dbReference>
<dbReference type="VEuPathDB" id="TriTrypDB:LDHU3_21.1450"/>
<evidence type="ECO:0000256" key="9">
    <source>
        <dbReference type="SAM" id="MobiDB-lite"/>
    </source>
</evidence>
<evidence type="ECO:0000256" key="2">
    <source>
        <dbReference type="ARBA" id="ARBA00022473"/>
    </source>
</evidence>
<keyword evidence="6" id="KW-0969">Cilium</keyword>
<dbReference type="EMBL" id="RHLC01000021">
    <property type="protein sequence ID" value="TPP49345.1"/>
    <property type="molecule type" value="Genomic_DNA"/>
</dbReference>
<dbReference type="SUPFAM" id="SSF50978">
    <property type="entry name" value="WD40 repeat-like"/>
    <property type="match status" value="2"/>
</dbReference>
<dbReference type="Gene3D" id="2.130.10.10">
    <property type="entry name" value="YVTN repeat-like/Quinoprotein amine dehydrogenase"/>
    <property type="match status" value="2"/>
</dbReference>
<evidence type="ECO:0000256" key="8">
    <source>
        <dbReference type="ARBA" id="ARBA00038130"/>
    </source>
</evidence>
<dbReference type="FunFam" id="1.25.40.470:FF:000022">
    <property type="entry name" value="Intraflagellar transport protein 172"/>
    <property type="match status" value="1"/>
</dbReference>
<evidence type="ECO:0000256" key="5">
    <source>
        <dbReference type="ARBA" id="ARBA00022803"/>
    </source>
</evidence>
<name>A0A504XNE9_LEIDO</name>
<dbReference type="FunFam" id="1.25.40.470:FF:000020">
    <property type="entry name" value="Intraflagellar transport protein 172"/>
    <property type="match status" value="1"/>
</dbReference>
<dbReference type="InterPro" id="IPR056157">
    <property type="entry name" value="TPR_IFT80_172_dom"/>
</dbReference>
<evidence type="ECO:0000313" key="12">
    <source>
        <dbReference type="Proteomes" id="UP000318447"/>
    </source>
</evidence>
<comment type="similarity">
    <text evidence="8">Belongs to the IFT172 family.</text>
</comment>
<dbReference type="FunFam" id="2.130.10.10:FF:001213">
    <property type="entry name" value="Intraflagellar transport protein 172"/>
    <property type="match status" value="1"/>
</dbReference>
<feature type="domain" description="IFT80/172/WDR35 TPR" evidence="10">
    <location>
        <begin position="671"/>
        <end position="794"/>
    </location>
</feature>
<dbReference type="VEuPathDB" id="TriTrypDB:LdBPK_211220.1"/>
<dbReference type="GO" id="GO:0036064">
    <property type="term" value="C:ciliary basal body"/>
    <property type="evidence" value="ECO:0007669"/>
    <property type="project" value="TreeGrafter"/>
</dbReference>
<dbReference type="GO" id="GO:0005930">
    <property type="term" value="C:axoneme"/>
    <property type="evidence" value="ECO:0007669"/>
    <property type="project" value="TreeGrafter"/>
</dbReference>
<comment type="subcellular location">
    <subcellularLocation>
        <location evidence="1">Cell projection</location>
        <location evidence="1">Cilium</location>
    </subcellularLocation>
</comment>
<keyword evidence="7" id="KW-0966">Cell projection</keyword>
<proteinExistence type="inferred from homology"/>
<dbReference type="GO" id="GO:0042073">
    <property type="term" value="P:intraciliary transport"/>
    <property type="evidence" value="ECO:0007669"/>
    <property type="project" value="TreeGrafter"/>
</dbReference>
<evidence type="ECO:0000256" key="4">
    <source>
        <dbReference type="ARBA" id="ARBA00022737"/>
    </source>
</evidence>
<dbReference type="InterPro" id="IPR015943">
    <property type="entry name" value="WD40/YVTN_repeat-like_dom_sf"/>
</dbReference>
<sequence length="1942" mass="216311">MQVQFYQNIMKGQLGTARTQAICFSANNKRLAVADATRHIQLFDEQGERRDKFATKAASDKGGRGYIVTGMTFSPDSSLLAIAQSDNIVFVYRLGLEWGEKKAIRNKLSQTSPVTCVVWPNTSSQGVELIAFATLDGSVKVGMLKANKSHVLYSHDHPAVSMCTSRDNTKILTGHLDGTVYQYVFEATEDGAEVAGAKRLFVHSCAPYMLAWGESICAAGTDCQVAFYTPKSGQKPQVIPFDMKDVGSFTGGVCNPSGQAVAIAGREQIRIFDLNIRSHKWEEGTVVYLPHSEGFSAMQWKRDGSRLVTGSVTGSVDVFDCCLRRYRMRGAYEFTYVSHSQVIVKRLASGTRLVLQSYMGFEIQKVNVYQDRYLVAHTSATLLLGDLVSHKLSEVPWQLTGREKFTFDNEQICMVFNVGELCLIEYGKNMILGTCRTEERNAHRISVRVLNPLASDTGAGAAGSGGAGGQRREVNTTTGSPIVPTPVTGSSGALDAYNSRCVIAYLIDRQTIQIDDLRSGVSIARVPHESKIDWLELDFRASRLLFRDKQHQLYLYDISRQQRTTLLSYCTYVQWVPRSDVAVAQSRLELCVWYNVESPERVTIVPIRGEVEGMERGNGKTEVIVDEGVSTVAYALDESLIEFRAAMEERDLDRACDLLERTSLSPGTEVMWSTLANVSLQEMKLFIAERCYAALGDVAKVNALQRIHQLAAKARADSADATTGYEHYTVLAELYMMSQDFKRAEQLFLENGRAEDAMQMWEEMNRFDESLAIAESRGLDDVANRRARYFAWLMETRQYEKAGEMREKDGKLIDAINLYLRGGTPARAAQVVSVNNLKPEQQLLEAIAAALFKAQVFEAAGDFFDKLHMTDRAIDAYKRGHAFSRAVEYAKTAAPQQVVPLEEAWGDYLVSQKHVDQAINHYNEAGKYGKAVKAALDSRQWAKAAAILETQSNGGVGSSGVPVDAAAKSAYQRIAHHYEEVHQYAEAEKLYIKCGAVSDAVDMYSRAGMTDHMYRVAQRHLEQDKLVELFVSQAKQLETKGDYAAAERIYLKVNDADGAIMMYRKNRDYTNMMRLVQAYRSGYVVQTHLALAAQFQKEGNLKAAETHFIAGKDWSRAVSMYRDRDLWDDAVRIAKVHGGANAAKQVVVSRATVMDSEEGVRLLGKFNLIEAGIEAALESSKFDLALQWAQLARPAKVPYVYLKYAMHYEDQGDFRMAEDAFIKSGKPREAIDMYVHQHDFTGAMRVAENHDPSAVPHVCAANGRVCFQQGNYKEAEALLLRANAPETLLKLYIDAKMFSEAQRVAKAHCPEMQSDVAKRMALNSNDPQKAGAVLEENSEYQLAIDTYLAATPEMVPDPATLANLWVRAVKVAQKHARNLLKEVLRSAIDKLKAAQRYVEAGKCLEDCEDYRAAINMYVQARKFDMAETLAKRVSPDLENFVKRAIVQDSISGGSMKDAKVVEEMDPEAAMKAYISKADFANALRMAAQRSQEEVQYVAGLQVQHLLRQGDPVQCLEALSKNAMNSDDFRFYETWMSVAQKVIPLLPGDDAVATLLQPLHDGLVKVVNSMTQSGQKSEDIAKATALASVVHIYYMSRKMETELNMPDFAVQLMLGLPRWIPHVAPDKAFYDAGMAAKRSGLEGMQDVAFLYLNRALDINERIDDGDTDSSGIDNTDFSATDFPKVYRLPKEPTVPAQAMEEVNNWVLTVSIDNTAASDSRTLPMVADPENGELMFAGSVKSPHTGKVYPTCAVTGYPVIGGGLAKCAQCHRPANQADWNKFVLTAKRCPWCGAAANPNFKRPWFSPLGFMASSPTAYAPMMTCIALAIIFPFRYQISEYFERQRDGVHVELRRKAVKYYAEMERMHRRQALVNLESIQDDNAPHRLSAVLSVESTQAGHLDQEYNYWYAHERDAIRAENVRMFSVASSVTRISRGKAAVVAMP</sequence>
<feature type="compositionally biased region" description="Gly residues" evidence="9">
    <location>
        <begin position="460"/>
        <end position="469"/>
    </location>
</feature>
<gene>
    <name evidence="11" type="ORF">CGC21_34265</name>
</gene>
<reference evidence="12" key="1">
    <citation type="submission" date="2019-02" db="EMBL/GenBank/DDBJ databases">
        <title>FDA dAtabase for Regulatory Grade micrObial Sequences (FDA-ARGOS): Supporting development and validation of Infectious Disease Dx tests.</title>
        <authorList>
            <person name="Duncan R."/>
            <person name="Fisher C."/>
            <person name="Tallon L."/>
            <person name="Sadzewicz L."/>
            <person name="Sengamalay N."/>
            <person name="Ott S."/>
            <person name="Godinez A."/>
            <person name="Nagaraj S."/>
            <person name="Vavikolanu K."/>
            <person name="Nadendla S."/>
            <person name="Aluvathingal J."/>
            <person name="Sichtig H."/>
        </authorList>
    </citation>
    <scope>NUCLEOTIDE SEQUENCE [LARGE SCALE GENOMIC DNA]</scope>
    <source>
        <strain evidence="12">FDAARGOS_361</strain>
    </source>
</reference>
<evidence type="ECO:0000256" key="7">
    <source>
        <dbReference type="ARBA" id="ARBA00023273"/>
    </source>
</evidence>
<accession>A0A504XNE9</accession>